<dbReference type="EMBL" id="VSSQ01023110">
    <property type="protein sequence ID" value="MPM69838.1"/>
    <property type="molecule type" value="Genomic_DNA"/>
</dbReference>
<dbReference type="InterPro" id="IPR002220">
    <property type="entry name" value="DapA-like"/>
</dbReference>
<dbReference type="GO" id="GO:0005829">
    <property type="term" value="C:cytosol"/>
    <property type="evidence" value="ECO:0007669"/>
    <property type="project" value="TreeGrafter"/>
</dbReference>
<organism evidence="4">
    <name type="scientific">bioreactor metagenome</name>
    <dbReference type="NCBI Taxonomy" id="1076179"/>
    <lineage>
        <taxon>unclassified sequences</taxon>
        <taxon>metagenomes</taxon>
        <taxon>ecological metagenomes</taxon>
    </lineage>
</organism>
<protein>
    <submittedName>
        <fullName evidence="4">4-hydroxy-tetrahydrodipicolinate synthase</fullName>
        <ecNumber evidence="4">4.3.3.7</ecNumber>
    </submittedName>
</protein>
<feature type="region of interest" description="Disordered" evidence="3">
    <location>
        <begin position="50"/>
        <end position="89"/>
    </location>
</feature>
<gene>
    <name evidence="4" type="primary">dapA_49</name>
    <name evidence="4" type="ORF">SDC9_116786</name>
</gene>
<evidence type="ECO:0000256" key="2">
    <source>
        <dbReference type="ARBA" id="ARBA00023270"/>
    </source>
</evidence>
<dbReference type="GO" id="GO:0044281">
    <property type="term" value="P:small molecule metabolic process"/>
    <property type="evidence" value="ECO:0007669"/>
    <property type="project" value="UniProtKB-ARBA"/>
</dbReference>
<name>A0A645BXK5_9ZZZZ</name>
<keyword evidence="2" id="KW-0704">Schiff base</keyword>
<evidence type="ECO:0000313" key="4">
    <source>
        <dbReference type="EMBL" id="MPM69838.1"/>
    </source>
</evidence>
<dbReference type="SMART" id="SM01130">
    <property type="entry name" value="DHDPS"/>
    <property type="match status" value="1"/>
</dbReference>
<dbReference type="SUPFAM" id="SSF51569">
    <property type="entry name" value="Aldolase"/>
    <property type="match status" value="1"/>
</dbReference>
<dbReference type="Gene3D" id="3.20.20.70">
    <property type="entry name" value="Aldolase class I"/>
    <property type="match status" value="1"/>
</dbReference>
<evidence type="ECO:0000256" key="3">
    <source>
        <dbReference type="SAM" id="MobiDB-lite"/>
    </source>
</evidence>
<dbReference type="InterPro" id="IPR020625">
    <property type="entry name" value="Schiff_base-form_aldolases_AS"/>
</dbReference>
<dbReference type="GO" id="GO:0008840">
    <property type="term" value="F:4-hydroxy-tetrahydrodipicolinate synthase activity"/>
    <property type="evidence" value="ECO:0007669"/>
    <property type="project" value="UniProtKB-EC"/>
</dbReference>
<proteinExistence type="predicted"/>
<dbReference type="EC" id="4.3.3.7" evidence="4"/>
<reference evidence="4" key="1">
    <citation type="submission" date="2019-08" db="EMBL/GenBank/DDBJ databases">
        <authorList>
            <person name="Kucharzyk K."/>
            <person name="Murdoch R.W."/>
            <person name="Higgins S."/>
            <person name="Loffler F."/>
        </authorList>
    </citation>
    <scope>NUCLEOTIDE SEQUENCE</scope>
</reference>
<dbReference type="InterPro" id="IPR013785">
    <property type="entry name" value="Aldolase_TIM"/>
</dbReference>
<dbReference type="Pfam" id="PF00701">
    <property type="entry name" value="DHDPS"/>
    <property type="match status" value="1"/>
</dbReference>
<evidence type="ECO:0000256" key="1">
    <source>
        <dbReference type="ARBA" id="ARBA00023239"/>
    </source>
</evidence>
<dbReference type="AlphaFoldDB" id="A0A645BXK5"/>
<dbReference type="PANTHER" id="PTHR12128:SF66">
    <property type="entry name" value="4-HYDROXY-2-OXOGLUTARATE ALDOLASE, MITOCHONDRIAL"/>
    <property type="match status" value="1"/>
</dbReference>
<comment type="caution">
    <text evidence="4">The sequence shown here is derived from an EMBL/GenBank/DDBJ whole genome shotgun (WGS) entry which is preliminary data.</text>
</comment>
<dbReference type="PANTHER" id="PTHR12128">
    <property type="entry name" value="DIHYDRODIPICOLINATE SYNTHASE"/>
    <property type="match status" value="1"/>
</dbReference>
<accession>A0A645BXK5</accession>
<dbReference type="PRINTS" id="PR00146">
    <property type="entry name" value="DHPICSNTHASE"/>
</dbReference>
<dbReference type="PROSITE" id="PS00666">
    <property type="entry name" value="DHDPS_2"/>
    <property type="match status" value="1"/>
</dbReference>
<sequence length="388" mass="40341">MPGDQPETLRGDLPVAEGLLGLQLPVDLRINAGEHALGVHALEQRQPCCPSAGADLDHGRRIQHPSQEGQGSRHPVGGGRGVAGDGVAPRSGDIFGRGHVVFGKGNRTLVEQEILTHPASLLAPLTENLSTAGHVYHGAMTQPVLGRLATAMVTPFNAEGAVDLAKAQELACRLVDEQRNDIVLVNGTTGEAPTTTDDEKWQLVHAVKEAVGDRAKVVAGVGTNVTAHSVELCLQAASAGADGLLAVTPYYSLPPQDAIIAHFETLAGATDLPMILYDIPHRAGRPIEADSLMRLAGHPNIVAVKDAKNDITGSAQVLAATDLDYFAGDDAKVLPLLAVGAVGVVGAHEVDRIALHSLRTHPGVGLDVFHDVADVEVAVGVRQGGGDE</sequence>
<keyword evidence="1 4" id="KW-0456">Lyase</keyword>